<name>A0A197JFU3_9FUNG</name>
<proteinExistence type="predicted"/>
<evidence type="ECO:0000313" key="2">
    <source>
        <dbReference type="Proteomes" id="UP000078512"/>
    </source>
</evidence>
<dbReference type="Proteomes" id="UP000078512">
    <property type="component" value="Unassembled WGS sequence"/>
</dbReference>
<dbReference type="AlphaFoldDB" id="A0A197JFU3"/>
<keyword evidence="2" id="KW-1185">Reference proteome</keyword>
<sequence>MDSRDMGSSVDHFTIAPLSTDDVSRVIPGLYHDAAFTCLISAGLGLMAPERLSLGHG</sequence>
<organism evidence="1 2">
    <name type="scientific">Linnemannia elongata AG-77</name>
    <dbReference type="NCBI Taxonomy" id="1314771"/>
    <lineage>
        <taxon>Eukaryota</taxon>
        <taxon>Fungi</taxon>
        <taxon>Fungi incertae sedis</taxon>
        <taxon>Mucoromycota</taxon>
        <taxon>Mortierellomycotina</taxon>
        <taxon>Mortierellomycetes</taxon>
        <taxon>Mortierellales</taxon>
        <taxon>Mortierellaceae</taxon>
        <taxon>Linnemannia</taxon>
    </lineage>
</organism>
<reference evidence="1 2" key="1">
    <citation type="submission" date="2016-05" db="EMBL/GenBank/DDBJ databases">
        <title>Genome sequencing reveals origins of a unique bacterial endosymbiosis in the earliest lineages of terrestrial Fungi.</title>
        <authorList>
            <consortium name="DOE Joint Genome Institute"/>
            <person name="Uehling J."/>
            <person name="Gryganskyi A."/>
            <person name="Hameed K."/>
            <person name="Tschaplinski T."/>
            <person name="Misztal P."/>
            <person name="Wu S."/>
            <person name="Desiro A."/>
            <person name="Vande Pol N."/>
            <person name="Du Z.-Y."/>
            <person name="Zienkiewicz A."/>
            <person name="Zienkiewicz K."/>
            <person name="Morin E."/>
            <person name="Tisserant E."/>
            <person name="Splivallo R."/>
            <person name="Hainaut M."/>
            <person name="Henrissat B."/>
            <person name="Ohm R."/>
            <person name="Kuo A."/>
            <person name="Yan J."/>
            <person name="Lipzen A."/>
            <person name="Nolan M."/>
            <person name="Labutti K."/>
            <person name="Barry K."/>
            <person name="Goldstein A."/>
            <person name="Labbe J."/>
            <person name="Schadt C."/>
            <person name="Tuskan G."/>
            <person name="Grigoriev I."/>
            <person name="Martin F."/>
            <person name="Vilgalys R."/>
            <person name="Bonito G."/>
        </authorList>
    </citation>
    <scope>NUCLEOTIDE SEQUENCE [LARGE SCALE GENOMIC DNA]</scope>
    <source>
        <strain evidence="1 2">AG-77</strain>
    </source>
</reference>
<protein>
    <submittedName>
        <fullName evidence="1">Uncharacterized protein</fullName>
    </submittedName>
</protein>
<evidence type="ECO:0000313" key="1">
    <source>
        <dbReference type="EMBL" id="OAQ23284.1"/>
    </source>
</evidence>
<accession>A0A197JFU3</accession>
<dbReference type="EMBL" id="KV442124">
    <property type="protein sequence ID" value="OAQ23284.1"/>
    <property type="molecule type" value="Genomic_DNA"/>
</dbReference>
<gene>
    <name evidence="1" type="ORF">K457DRAFT_25185</name>
</gene>